<dbReference type="OrthoDB" id="3204049at2759"/>
<evidence type="ECO:0000313" key="1">
    <source>
        <dbReference type="EMBL" id="KAH0544737.1"/>
    </source>
</evidence>
<evidence type="ECO:0000313" key="2">
    <source>
        <dbReference type="Proteomes" id="UP000698800"/>
    </source>
</evidence>
<organism evidence="1 2">
    <name type="scientific">Glutinoglossum americanum</name>
    <dbReference type="NCBI Taxonomy" id="1670608"/>
    <lineage>
        <taxon>Eukaryota</taxon>
        <taxon>Fungi</taxon>
        <taxon>Dikarya</taxon>
        <taxon>Ascomycota</taxon>
        <taxon>Pezizomycotina</taxon>
        <taxon>Geoglossomycetes</taxon>
        <taxon>Geoglossales</taxon>
        <taxon>Geoglossaceae</taxon>
        <taxon>Glutinoglossum</taxon>
    </lineage>
</organism>
<dbReference type="AlphaFoldDB" id="A0A9P8L6E9"/>
<dbReference type="Proteomes" id="UP000698800">
    <property type="component" value="Unassembled WGS sequence"/>
</dbReference>
<sequence length="335" mass="39176">MAHQTHNVPWTTLASNFTFFENIHITPRVTDFFPLNLPTQPKSLTYFVQRLSSIIQEFSKTERAKYPATFKAPTKGKLFTDELRDKWPYSRPGYPGFQNEVLSEKIQNIEYWITRVNDKESRKYSWDGDMEEIVKMLLHGGKEEMETLLMLAHHPQLSIGRYRRLSCGNSYGWDQVAECALEPYIFFNTLVAYQASNPRPKRSWVGGGYKEMKSYRYMSERITAHWNHDAHAIPHREFLWETGPNAKGVQVVGGCGARLGETLEREDVFADHARLRAYVKELFRLIVRYDVLAREVGVETDWEAVVGEALSYLWRPNWEYEWDKETGWTGKGRFV</sequence>
<name>A0A9P8L6E9_9PEZI</name>
<accession>A0A9P8L6E9</accession>
<protein>
    <submittedName>
        <fullName evidence="1">Uncharacterized protein</fullName>
    </submittedName>
</protein>
<reference evidence="1" key="1">
    <citation type="submission" date="2021-03" db="EMBL/GenBank/DDBJ databases">
        <title>Comparative genomics and phylogenomic investigation of the class Geoglossomycetes provide insights into ecological specialization and systematics.</title>
        <authorList>
            <person name="Melie T."/>
            <person name="Pirro S."/>
            <person name="Miller A.N."/>
            <person name="Quandt A."/>
        </authorList>
    </citation>
    <scope>NUCLEOTIDE SEQUENCE</scope>
    <source>
        <strain evidence="1">GBOQ0MN5Z8</strain>
    </source>
</reference>
<dbReference type="EMBL" id="JAGHQL010000014">
    <property type="protein sequence ID" value="KAH0544737.1"/>
    <property type="molecule type" value="Genomic_DNA"/>
</dbReference>
<comment type="caution">
    <text evidence="1">The sequence shown here is derived from an EMBL/GenBank/DDBJ whole genome shotgun (WGS) entry which is preliminary data.</text>
</comment>
<gene>
    <name evidence="1" type="ORF">FGG08_001104</name>
</gene>
<keyword evidence="2" id="KW-1185">Reference proteome</keyword>
<proteinExistence type="predicted"/>